<proteinExistence type="predicted"/>
<evidence type="ECO:0000313" key="1">
    <source>
        <dbReference type="EMBL" id="OON72447.1"/>
    </source>
</evidence>
<keyword evidence="2" id="KW-1185">Reference proteome</keyword>
<organism evidence="1 2">
    <name type="scientific">Streptomyces tsukubensis</name>
    <dbReference type="NCBI Taxonomy" id="83656"/>
    <lineage>
        <taxon>Bacteria</taxon>
        <taxon>Bacillati</taxon>
        <taxon>Actinomycetota</taxon>
        <taxon>Actinomycetes</taxon>
        <taxon>Kitasatosporales</taxon>
        <taxon>Streptomycetaceae</taxon>
        <taxon>Streptomyces</taxon>
    </lineage>
</organism>
<dbReference type="Proteomes" id="UP000190539">
    <property type="component" value="Unassembled WGS sequence"/>
</dbReference>
<evidence type="ECO:0000313" key="2">
    <source>
        <dbReference type="Proteomes" id="UP000190539"/>
    </source>
</evidence>
<dbReference type="EMBL" id="MVFC01000038">
    <property type="protein sequence ID" value="OON72447.1"/>
    <property type="molecule type" value="Genomic_DNA"/>
</dbReference>
<comment type="caution">
    <text evidence="1">The sequence shown here is derived from an EMBL/GenBank/DDBJ whole genome shotgun (WGS) entry which is preliminary data.</text>
</comment>
<sequence>MAPYKAATWRERADSQWADYGVNVGHAVYGGIHFHSPAPAAWFRLGSGAGHPAGTTWHVAMRSALAALAHTCGRAAAALTYLRPDEAGKEER</sequence>
<name>A0A1V4A216_9ACTN</name>
<gene>
    <name evidence="1" type="ORF">B1H18_29905</name>
</gene>
<dbReference type="STRING" id="83656.B1H18_29905"/>
<dbReference type="AlphaFoldDB" id="A0A1V4A216"/>
<protein>
    <submittedName>
        <fullName evidence="1">Uncharacterized protein</fullName>
    </submittedName>
</protein>
<accession>A0A1V4A216</accession>
<reference evidence="1 2" key="1">
    <citation type="submission" date="2017-02" db="EMBL/GenBank/DDBJ databases">
        <title>Draft Genome Sequence of Streptomyces tsukubaensis F601, a Producer of the immunosuppressant tacrolimus FK506.</title>
        <authorList>
            <person name="Zong G."/>
            <person name="Zhong C."/>
            <person name="Fu J."/>
            <person name="Qin R."/>
            <person name="Cao G."/>
        </authorList>
    </citation>
    <scope>NUCLEOTIDE SEQUENCE [LARGE SCALE GENOMIC DNA]</scope>
    <source>
        <strain evidence="1 2">F601</strain>
    </source>
</reference>